<feature type="signal peptide" evidence="1">
    <location>
        <begin position="1"/>
        <end position="18"/>
    </location>
</feature>
<dbReference type="AlphaFoldDB" id="A0A167HQR8"/>
<feature type="chain" id="PRO_5007887719" evidence="1">
    <location>
        <begin position="19"/>
        <end position="149"/>
    </location>
</feature>
<organism evidence="2 3">
    <name type="scientific">Calocera viscosa (strain TUFC12733)</name>
    <dbReference type="NCBI Taxonomy" id="1330018"/>
    <lineage>
        <taxon>Eukaryota</taxon>
        <taxon>Fungi</taxon>
        <taxon>Dikarya</taxon>
        <taxon>Basidiomycota</taxon>
        <taxon>Agaricomycotina</taxon>
        <taxon>Dacrymycetes</taxon>
        <taxon>Dacrymycetales</taxon>
        <taxon>Dacrymycetaceae</taxon>
        <taxon>Calocera</taxon>
    </lineage>
</organism>
<keyword evidence="3" id="KW-1185">Reference proteome</keyword>
<evidence type="ECO:0000313" key="3">
    <source>
        <dbReference type="Proteomes" id="UP000076738"/>
    </source>
</evidence>
<accession>A0A167HQR8</accession>
<dbReference type="EMBL" id="KV417317">
    <property type="protein sequence ID" value="KZO91884.1"/>
    <property type="molecule type" value="Genomic_DNA"/>
</dbReference>
<keyword evidence="1" id="KW-0732">Signal</keyword>
<sequence length="149" mass="16650">MRILSFLTIVLYTGLTLALYLFDEETIPRRAQPSMITCPPVKPSDCPTKSVCGDRLVMGISGPSGTGAECLYMKSNGVEASCMYGTRGNLQSEAPTSYKSCCPTTIGTCTTTMKRAERRRAARRWDEDSAVSRRRNELMRDIEDEHQPW</sequence>
<evidence type="ECO:0000256" key="1">
    <source>
        <dbReference type="SAM" id="SignalP"/>
    </source>
</evidence>
<dbReference type="Proteomes" id="UP000076738">
    <property type="component" value="Unassembled WGS sequence"/>
</dbReference>
<name>A0A167HQR8_CALVF</name>
<reference evidence="2 3" key="1">
    <citation type="journal article" date="2016" name="Mol. Biol. Evol.">
        <title>Comparative Genomics of Early-Diverging Mushroom-Forming Fungi Provides Insights into the Origins of Lignocellulose Decay Capabilities.</title>
        <authorList>
            <person name="Nagy L.G."/>
            <person name="Riley R."/>
            <person name="Tritt A."/>
            <person name="Adam C."/>
            <person name="Daum C."/>
            <person name="Floudas D."/>
            <person name="Sun H."/>
            <person name="Yadav J.S."/>
            <person name="Pangilinan J."/>
            <person name="Larsson K.H."/>
            <person name="Matsuura K."/>
            <person name="Barry K."/>
            <person name="Labutti K."/>
            <person name="Kuo R."/>
            <person name="Ohm R.A."/>
            <person name="Bhattacharya S.S."/>
            <person name="Shirouzu T."/>
            <person name="Yoshinaga Y."/>
            <person name="Martin F.M."/>
            <person name="Grigoriev I.V."/>
            <person name="Hibbett D.S."/>
        </authorList>
    </citation>
    <scope>NUCLEOTIDE SEQUENCE [LARGE SCALE GENOMIC DNA]</scope>
    <source>
        <strain evidence="2 3">TUFC12733</strain>
    </source>
</reference>
<proteinExistence type="predicted"/>
<protein>
    <submittedName>
        <fullName evidence="2">Uncharacterized protein</fullName>
    </submittedName>
</protein>
<gene>
    <name evidence="2" type="ORF">CALVIDRAFT_567903</name>
</gene>
<evidence type="ECO:0000313" key="2">
    <source>
        <dbReference type="EMBL" id="KZO91884.1"/>
    </source>
</evidence>